<evidence type="ECO:0000313" key="1">
    <source>
        <dbReference type="EMBL" id="KAF2436465.1"/>
    </source>
</evidence>
<gene>
    <name evidence="1" type="ORF">EJ08DRAFT_147804</name>
</gene>
<dbReference type="Proteomes" id="UP000800235">
    <property type="component" value="Unassembled WGS sequence"/>
</dbReference>
<name>A0A9P4P1F3_9PEZI</name>
<dbReference type="OrthoDB" id="4109426at2759"/>
<dbReference type="AlphaFoldDB" id="A0A9P4P1F3"/>
<accession>A0A9P4P1F3</accession>
<organism evidence="1 2">
    <name type="scientific">Tothia fuscella</name>
    <dbReference type="NCBI Taxonomy" id="1048955"/>
    <lineage>
        <taxon>Eukaryota</taxon>
        <taxon>Fungi</taxon>
        <taxon>Dikarya</taxon>
        <taxon>Ascomycota</taxon>
        <taxon>Pezizomycotina</taxon>
        <taxon>Dothideomycetes</taxon>
        <taxon>Pleosporomycetidae</taxon>
        <taxon>Venturiales</taxon>
        <taxon>Cylindrosympodiaceae</taxon>
        <taxon>Tothia</taxon>
    </lineage>
</organism>
<sequence>MASNWHWRAETSARRPGKVPCPTNTWTVTHRALHDALSAELLEDLPLPWLVVAGSCPKVSYRKTLSTQARRLSLSLSTVSTLEFDLDFRHTRLKRITTCVPHPAASFFQRSTSTCNSIVQDVAFNFLLWIHHRDFTPNSFAAAHIQIPVGVPVAAPLKELYGYRGNEKKLNQMLTLEQYDSCFLTWARKYLGEDPEAVLASGRSLAGRIIDQLGKAIHSSYNKPGKSVETEKKNRINIAKRYGYSHKRFWNGHSVQVTQKGKFSIFLSPDRPSLQLSGGVSLYREIKNHTDPVTIHFSEDDISLKCGVKLVYQIPRNSFQGTDMGDLWIVQMQNEIAHGLAIECQVVD</sequence>
<protein>
    <submittedName>
        <fullName evidence="1">Uncharacterized protein</fullName>
    </submittedName>
</protein>
<evidence type="ECO:0000313" key="2">
    <source>
        <dbReference type="Proteomes" id="UP000800235"/>
    </source>
</evidence>
<proteinExistence type="predicted"/>
<keyword evidence="2" id="KW-1185">Reference proteome</keyword>
<dbReference type="EMBL" id="MU007010">
    <property type="protein sequence ID" value="KAF2436465.1"/>
    <property type="molecule type" value="Genomic_DNA"/>
</dbReference>
<comment type="caution">
    <text evidence="1">The sequence shown here is derived from an EMBL/GenBank/DDBJ whole genome shotgun (WGS) entry which is preliminary data.</text>
</comment>
<reference evidence="1" key="1">
    <citation type="journal article" date="2020" name="Stud. Mycol.">
        <title>101 Dothideomycetes genomes: a test case for predicting lifestyles and emergence of pathogens.</title>
        <authorList>
            <person name="Haridas S."/>
            <person name="Albert R."/>
            <person name="Binder M."/>
            <person name="Bloem J."/>
            <person name="Labutti K."/>
            <person name="Salamov A."/>
            <person name="Andreopoulos B."/>
            <person name="Baker S."/>
            <person name="Barry K."/>
            <person name="Bills G."/>
            <person name="Bluhm B."/>
            <person name="Cannon C."/>
            <person name="Castanera R."/>
            <person name="Culley D."/>
            <person name="Daum C."/>
            <person name="Ezra D."/>
            <person name="Gonzalez J."/>
            <person name="Henrissat B."/>
            <person name="Kuo A."/>
            <person name="Liang C."/>
            <person name="Lipzen A."/>
            <person name="Lutzoni F."/>
            <person name="Magnuson J."/>
            <person name="Mondo S."/>
            <person name="Nolan M."/>
            <person name="Ohm R."/>
            <person name="Pangilinan J."/>
            <person name="Park H.-J."/>
            <person name="Ramirez L."/>
            <person name="Alfaro M."/>
            <person name="Sun H."/>
            <person name="Tritt A."/>
            <person name="Yoshinaga Y."/>
            <person name="Zwiers L.-H."/>
            <person name="Turgeon B."/>
            <person name="Goodwin S."/>
            <person name="Spatafora J."/>
            <person name="Crous P."/>
            <person name="Grigoriev I."/>
        </authorList>
    </citation>
    <scope>NUCLEOTIDE SEQUENCE</scope>
    <source>
        <strain evidence="1">CBS 130266</strain>
    </source>
</reference>